<dbReference type="CDD" id="cd22829">
    <property type="entry name" value="Gal_Rha_Lectin_EVA1_EVA1C_rpt2"/>
    <property type="match status" value="1"/>
</dbReference>
<comment type="caution">
    <text evidence="8">The sequence shown here is derived from an EMBL/GenBank/DDBJ whole genome shotgun (WGS) entry which is preliminary data.</text>
</comment>
<accession>A0ABS2XJ65</accession>
<evidence type="ECO:0000313" key="8">
    <source>
        <dbReference type="EMBL" id="MBN3274325.1"/>
    </source>
</evidence>
<sequence length="442" mass="50291">LSGYLSRILQNHSAHACEGEQLNLQCPRHSTVSVLSAFYGRNEPSSHMCPNNSRPVETEENQNCSSFTALQKVLAECQARRACQLPVNNNVFGLDPCPGVTKYLLVSYKCKPTEHRTKVGCEGGQLELQCKDPRVINIYSAVYGRWQDENEVCSLDGKLPQFECLFHGAVEFVSKMCYAKQRCNIMVNNHHFKDPCLPGVRKYLRIIYKCGRVYITKNSNNTWIALLSIPSKKHSQTFMNSSALLERFPHKLSIAEFGHYILNNIITFTEIQYSILFSLIINLLIIIIFFFKGIILQPKGSRLPDNNSILVSNSLAVYAYIKDHPERTAVLFVCSVCMGLFVTLCALVFRVSCRKELQTHCRGRLLHSRDSKWEEDTNDTNNDGSSDSCDMNAIFKTAAIDLDPAEEAELAERIERREQIIQEIWMNSCLDGTIIRSINQYY</sequence>
<evidence type="ECO:0000256" key="2">
    <source>
        <dbReference type="ARBA" id="ARBA00006023"/>
    </source>
</evidence>
<evidence type="ECO:0000256" key="3">
    <source>
        <dbReference type="ARBA" id="ARBA00022692"/>
    </source>
</evidence>
<dbReference type="Gene3D" id="2.60.120.740">
    <property type="match status" value="2"/>
</dbReference>
<feature type="non-terminal residue" evidence="8">
    <location>
        <position position="442"/>
    </location>
</feature>
<feature type="domain" description="SUEL-type lectin" evidence="7">
    <location>
        <begin position="16"/>
        <end position="111"/>
    </location>
</feature>
<keyword evidence="3 6" id="KW-0812">Transmembrane</keyword>
<feature type="non-terminal residue" evidence="8">
    <location>
        <position position="1"/>
    </location>
</feature>
<dbReference type="PANTHER" id="PTHR46780">
    <property type="entry name" value="PROTEIN EVA-1"/>
    <property type="match status" value="1"/>
</dbReference>
<name>A0ABS2XJ65_POLSP</name>
<proteinExistence type="inferred from homology"/>
<dbReference type="InterPro" id="IPR039500">
    <property type="entry name" value="EVA1_dom"/>
</dbReference>
<keyword evidence="5 6" id="KW-0472">Membrane</keyword>
<keyword evidence="9" id="KW-1185">Reference proteome</keyword>
<reference evidence="8" key="1">
    <citation type="journal article" date="2021" name="Cell">
        <title>Tracing the genetic footprints of vertebrate landing in non-teleost ray-finned fishes.</title>
        <authorList>
            <person name="Bi X."/>
            <person name="Wang K."/>
            <person name="Yang L."/>
            <person name="Pan H."/>
            <person name="Jiang H."/>
            <person name="Wei Q."/>
            <person name="Fang M."/>
            <person name="Yu H."/>
            <person name="Zhu C."/>
            <person name="Cai Y."/>
            <person name="He Y."/>
            <person name="Gan X."/>
            <person name="Zeng H."/>
            <person name="Yu D."/>
            <person name="Zhu Y."/>
            <person name="Jiang H."/>
            <person name="Qiu Q."/>
            <person name="Yang H."/>
            <person name="Zhang Y.E."/>
            <person name="Wang W."/>
            <person name="Zhu M."/>
            <person name="He S."/>
            <person name="Zhang G."/>
        </authorList>
    </citation>
    <scope>NUCLEOTIDE SEQUENCE</scope>
    <source>
        <strain evidence="8">Pddl_001</strain>
    </source>
</reference>
<dbReference type="InterPro" id="IPR043159">
    <property type="entry name" value="Lectin_gal-bd_sf"/>
</dbReference>
<dbReference type="PROSITE" id="PS50228">
    <property type="entry name" value="SUEL_LECTIN"/>
    <property type="match status" value="2"/>
</dbReference>
<dbReference type="EMBL" id="JAAWVQ010038749">
    <property type="protein sequence ID" value="MBN3274325.1"/>
    <property type="molecule type" value="Genomic_DNA"/>
</dbReference>
<evidence type="ECO:0000256" key="1">
    <source>
        <dbReference type="ARBA" id="ARBA00004167"/>
    </source>
</evidence>
<dbReference type="Pfam" id="PF02140">
    <property type="entry name" value="SUEL_Lectin"/>
    <property type="match status" value="2"/>
</dbReference>
<feature type="transmembrane region" description="Helical" evidence="6">
    <location>
        <begin position="271"/>
        <end position="291"/>
    </location>
</feature>
<evidence type="ECO:0000259" key="7">
    <source>
        <dbReference type="PROSITE" id="PS50228"/>
    </source>
</evidence>
<feature type="transmembrane region" description="Helical" evidence="6">
    <location>
        <begin position="327"/>
        <end position="349"/>
    </location>
</feature>
<comment type="similarity">
    <text evidence="2">Belongs to the EVA1 family.</text>
</comment>
<dbReference type="Proteomes" id="UP001166093">
    <property type="component" value="Unassembled WGS sequence"/>
</dbReference>
<evidence type="ECO:0000256" key="4">
    <source>
        <dbReference type="ARBA" id="ARBA00022989"/>
    </source>
</evidence>
<dbReference type="CDD" id="cd22828">
    <property type="entry name" value="Gal_Rha_Lectin_EVA1_EVA1C_rpt1"/>
    <property type="match status" value="1"/>
</dbReference>
<evidence type="ECO:0000256" key="5">
    <source>
        <dbReference type="ARBA" id="ARBA00023136"/>
    </source>
</evidence>
<dbReference type="InterPro" id="IPR000922">
    <property type="entry name" value="Lectin_gal-bd_dom"/>
</dbReference>
<evidence type="ECO:0000313" key="9">
    <source>
        <dbReference type="Proteomes" id="UP001166093"/>
    </source>
</evidence>
<protein>
    <submittedName>
        <fullName evidence="8">EVA1C protein</fullName>
    </submittedName>
</protein>
<dbReference type="Pfam" id="PF14851">
    <property type="entry name" value="FAM176"/>
    <property type="match status" value="1"/>
</dbReference>
<feature type="domain" description="SUEL-type lectin" evidence="7">
    <location>
        <begin position="120"/>
        <end position="211"/>
    </location>
</feature>
<gene>
    <name evidence="8" type="primary">Eva1c_4</name>
    <name evidence="8" type="ORF">GTO93_0014570</name>
</gene>
<keyword evidence="4 6" id="KW-1133">Transmembrane helix</keyword>
<comment type="subcellular location">
    <subcellularLocation>
        <location evidence="1">Membrane</location>
        <topology evidence="1">Single-pass membrane protein</topology>
    </subcellularLocation>
</comment>
<evidence type="ECO:0000256" key="6">
    <source>
        <dbReference type="SAM" id="Phobius"/>
    </source>
</evidence>
<organism evidence="8 9">
    <name type="scientific">Polyodon spathula</name>
    <name type="common">North American paddlefish</name>
    <name type="synonym">Squalus spathula</name>
    <dbReference type="NCBI Taxonomy" id="7913"/>
    <lineage>
        <taxon>Eukaryota</taxon>
        <taxon>Metazoa</taxon>
        <taxon>Chordata</taxon>
        <taxon>Craniata</taxon>
        <taxon>Vertebrata</taxon>
        <taxon>Euteleostomi</taxon>
        <taxon>Actinopterygii</taxon>
        <taxon>Chondrostei</taxon>
        <taxon>Acipenseriformes</taxon>
        <taxon>Polyodontidae</taxon>
        <taxon>Polyodon</taxon>
    </lineage>
</organism>